<dbReference type="InterPro" id="IPR015927">
    <property type="entry name" value="Peptidase_S24_S26A/B/C"/>
</dbReference>
<keyword evidence="3" id="KW-0804">Transcription</keyword>
<feature type="domain" description="HTH cro/C1-type" evidence="4">
    <location>
        <begin position="12"/>
        <end position="67"/>
    </location>
</feature>
<dbReference type="Gene3D" id="1.10.260.40">
    <property type="entry name" value="lambda repressor-like DNA-binding domains"/>
    <property type="match status" value="1"/>
</dbReference>
<dbReference type="EMBL" id="CP119313">
    <property type="protein sequence ID" value="WEK17933.1"/>
    <property type="molecule type" value="Genomic_DNA"/>
</dbReference>
<sequence>MNPQKIFFPGNIKFLRERKKLSQEFMAKALGITRSKLNALESGQTKAPQPEDYVNFSGFFKISVDTLLKIDLPKLGELRIRELESGNDVYMMGSKIRILAITVDKNNKENVEYVPIKAKAGYRSGYNDPEFIATLPKFSMPNLPEAGTFRMFPISGDSMLPIPDGSDVIAEYVEDWRNIKADTLCIVILKGEQEFVFKQVRVQTDGNVLLKSLNALYKPYTVANEDVLEVWKYYKYQASELPEAATDLQEVKRLILEVKQDIHKQQKPDKG</sequence>
<dbReference type="AlphaFoldDB" id="A0AAJ5W3P3"/>
<dbReference type="PANTHER" id="PTHR40661">
    <property type="match status" value="1"/>
</dbReference>
<accession>A0AAJ5W3P3</accession>
<evidence type="ECO:0000313" key="5">
    <source>
        <dbReference type="EMBL" id="WEK17933.1"/>
    </source>
</evidence>
<evidence type="ECO:0000256" key="1">
    <source>
        <dbReference type="ARBA" id="ARBA00023015"/>
    </source>
</evidence>
<dbReference type="GO" id="GO:0003677">
    <property type="term" value="F:DNA binding"/>
    <property type="evidence" value="ECO:0007669"/>
    <property type="project" value="UniProtKB-KW"/>
</dbReference>
<dbReference type="InterPro" id="IPR036286">
    <property type="entry name" value="LexA/Signal_pep-like_sf"/>
</dbReference>
<name>A0AAJ5W3P3_9SPHI</name>
<keyword evidence="1" id="KW-0805">Transcription regulation</keyword>
<dbReference type="SUPFAM" id="SSF47413">
    <property type="entry name" value="lambda repressor-like DNA-binding domains"/>
    <property type="match status" value="1"/>
</dbReference>
<evidence type="ECO:0000256" key="3">
    <source>
        <dbReference type="ARBA" id="ARBA00023163"/>
    </source>
</evidence>
<evidence type="ECO:0000256" key="2">
    <source>
        <dbReference type="ARBA" id="ARBA00023125"/>
    </source>
</evidence>
<dbReference type="CDD" id="cd06529">
    <property type="entry name" value="S24_LexA-like"/>
    <property type="match status" value="1"/>
</dbReference>
<dbReference type="PROSITE" id="PS50943">
    <property type="entry name" value="HTH_CROC1"/>
    <property type="match status" value="1"/>
</dbReference>
<proteinExistence type="predicted"/>
<gene>
    <name evidence="5" type="ORF">P0Y49_14110</name>
</gene>
<dbReference type="PANTHER" id="PTHR40661:SF3">
    <property type="entry name" value="FELS-1 PROPHAGE TRANSCRIPTIONAL REGULATOR"/>
    <property type="match status" value="1"/>
</dbReference>
<dbReference type="InterPro" id="IPR039418">
    <property type="entry name" value="LexA-like"/>
</dbReference>
<reference evidence="5" key="1">
    <citation type="submission" date="2023-03" db="EMBL/GenBank/DDBJ databases">
        <title>Andean soil-derived lignocellulolytic bacterial consortium as a source of novel taxa and putative plastic-active enzymes.</title>
        <authorList>
            <person name="Diaz-Garcia L."/>
            <person name="Chuvochina M."/>
            <person name="Feuerriegel G."/>
            <person name="Bunk B."/>
            <person name="Sproer C."/>
            <person name="Streit W.R."/>
            <person name="Rodriguez L.M."/>
            <person name="Overmann J."/>
            <person name="Jimenez D.J."/>
        </authorList>
    </citation>
    <scope>NUCLEOTIDE SEQUENCE</scope>
    <source>
        <strain evidence="5">MAG 3858</strain>
    </source>
</reference>
<protein>
    <submittedName>
        <fullName evidence="5">Helix-turn-helix domain-containing protein</fullName>
    </submittedName>
</protein>
<dbReference type="Proteomes" id="UP001214530">
    <property type="component" value="Chromosome"/>
</dbReference>
<dbReference type="InterPro" id="IPR010982">
    <property type="entry name" value="Lambda_DNA-bd_dom_sf"/>
</dbReference>
<dbReference type="CDD" id="cd00093">
    <property type="entry name" value="HTH_XRE"/>
    <property type="match status" value="1"/>
</dbReference>
<keyword evidence="2" id="KW-0238">DNA-binding</keyword>
<dbReference type="Pfam" id="PF00717">
    <property type="entry name" value="Peptidase_S24"/>
    <property type="match status" value="1"/>
</dbReference>
<dbReference type="SUPFAM" id="SSF51306">
    <property type="entry name" value="LexA/Signal peptidase"/>
    <property type="match status" value="1"/>
</dbReference>
<dbReference type="Pfam" id="PF01381">
    <property type="entry name" value="HTH_3"/>
    <property type="match status" value="1"/>
</dbReference>
<dbReference type="SMART" id="SM00530">
    <property type="entry name" value="HTH_XRE"/>
    <property type="match status" value="1"/>
</dbReference>
<dbReference type="Gene3D" id="2.10.109.10">
    <property type="entry name" value="Umud Fragment, subunit A"/>
    <property type="match status" value="1"/>
</dbReference>
<evidence type="ECO:0000259" key="4">
    <source>
        <dbReference type="PROSITE" id="PS50943"/>
    </source>
</evidence>
<organism evidence="5 6">
    <name type="scientific">Candidatus Pedobacter colombiensis</name>
    <dbReference type="NCBI Taxonomy" id="3121371"/>
    <lineage>
        <taxon>Bacteria</taxon>
        <taxon>Pseudomonadati</taxon>
        <taxon>Bacteroidota</taxon>
        <taxon>Sphingobacteriia</taxon>
        <taxon>Sphingobacteriales</taxon>
        <taxon>Sphingobacteriaceae</taxon>
        <taxon>Pedobacter</taxon>
    </lineage>
</organism>
<dbReference type="InterPro" id="IPR001387">
    <property type="entry name" value="Cro/C1-type_HTH"/>
</dbReference>
<evidence type="ECO:0000313" key="6">
    <source>
        <dbReference type="Proteomes" id="UP001214530"/>
    </source>
</evidence>